<proteinExistence type="predicted"/>
<evidence type="ECO:0000313" key="1">
    <source>
        <dbReference type="EMBL" id="JAE27308.1"/>
    </source>
</evidence>
<reference evidence="1" key="1">
    <citation type="submission" date="2014-09" db="EMBL/GenBank/DDBJ databases">
        <authorList>
            <person name="Magalhaes I.L.F."/>
            <person name="Oliveira U."/>
            <person name="Santos F.R."/>
            <person name="Vidigal T.H.D.A."/>
            <person name="Brescovit A.D."/>
            <person name="Santos A.J."/>
        </authorList>
    </citation>
    <scope>NUCLEOTIDE SEQUENCE</scope>
    <source>
        <tissue evidence="1">Shoot tissue taken approximately 20 cm above the soil surface</tissue>
    </source>
</reference>
<sequence>MAPIAMIPWSAASHRHELSAKRASFSSGATPMALRP</sequence>
<accession>A0A0A9H347</accession>
<dbReference type="AlphaFoldDB" id="A0A0A9H347"/>
<reference evidence="1" key="2">
    <citation type="journal article" date="2015" name="Data Brief">
        <title>Shoot transcriptome of the giant reed, Arundo donax.</title>
        <authorList>
            <person name="Barrero R.A."/>
            <person name="Guerrero F.D."/>
            <person name="Moolhuijzen P."/>
            <person name="Goolsby J.A."/>
            <person name="Tidwell J."/>
            <person name="Bellgard S.E."/>
            <person name="Bellgard M.I."/>
        </authorList>
    </citation>
    <scope>NUCLEOTIDE SEQUENCE</scope>
    <source>
        <tissue evidence="1">Shoot tissue taken approximately 20 cm above the soil surface</tissue>
    </source>
</reference>
<organism evidence="1">
    <name type="scientific">Arundo donax</name>
    <name type="common">Giant reed</name>
    <name type="synonym">Donax arundinaceus</name>
    <dbReference type="NCBI Taxonomy" id="35708"/>
    <lineage>
        <taxon>Eukaryota</taxon>
        <taxon>Viridiplantae</taxon>
        <taxon>Streptophyta</taxon>
        <taxon>Embryophyta</taxon>
        <taxon>Tracheophyta</taxon>
        <taxon>Spermatophyta</taxon>
        <taxon>Magnoliopsida</taxon>
        <taxon>Liliopsida</taxon>
        <taxon>Poales</taxon>
        <taxon>Poaceae</taxon>
        <taxon>PACMAD clade</taxon>
        <taxon>Arundinoideae</taxon>
        <taxon>Arundineae</taxon>
        <taxon>Arundo</taxon>
    </lineage>
</organism>
<protein>
    <submittedName>
        <fullName evidence="1">Uncharacterized protein</fullName>
    </submittedName>
</protein>
<name>A0A0A9H347_ARUDO</name>
<dbReference type="EMBL" id="GBRH01170588">
    <property type="protein sequence ID" value="JAE27308.1"/>
    <property type="molecule type" value="Transcribed_RNA"/>
</dbReference>